<dbReference type="SUPFAM" id="SSF46689">
    <property type="entry name" value="Homeodomain-like"/>
    <property type="match status" value="1"/>
</dbReference>
<dbReference type="InterPro" id="IPR009057">
    <property type="entry name" value="Homeodomain-like_sf"/>
</dbReference>
<dbReference type="SUPFAM" id="SSF48498">
    <property type="entry name" value="Tetracyclin repressor-like, C-terminal domain"/>
    <property type="match status" value="1"/>
</dbReference>
<dbReference type="GO" id="GO:0000976">
    <property type="term" value="F:transcription cis-regulatory region binding"/>
    <property type="evidence" value="ECO:0007669"/>
    <property type="project" value="TreeGrafter"/>
</dbReference>
<protein>
    <submittedName>
        <fullName evidence="4">TetR family transcriptional regulator</fullName>
    </submittedName>
</protein>
<dbReference type="Pfam" id="PF02909">
    <property type="entry name" value="TetR_C_1"/>
    <property type="match status" value="1"/>
</dbReference>
<dbReference type="AlphaFoldDB" id="A0A652YK15"/>
<keyword evidence="1" id="KW-0805">Transcription regulation</keyword>
<dbReference type="PANTHER" id="PTHR30055">
    <property type="entry name" value="HTH-TYPE TRANSCRIPTIONAL REGULATOR RUTR"/>
    <property type="match status" value="1"/>
</dbReference>
<dbReference type="PROSITE" id="PS50977">
    <property type="entry name" value="HTH_TETR_2"/>
    <property type="match status" value="1"/>
</dbReference>
<dbReference type="Gene3D" id="1.10.10.60">
    <property type="entry name" value="Homeodomain-like"/>
    <property type="match status" value="1"/>
</dbReference>
<dbReference type="EMBL" id="VNIQ01000008">
    <property type="protein sequence ID" value="TYQ01314.1"/>
    <property type="molecule type" value="Genomic_DNA"/>
</dbReference>
<dbReference type="PANTHER" id="PTHR30055:SF151">
    <property type="entry name" value="TRANSCRIPTIONAL REGULATORY PROTEIN"/>
    <property type="match status" value="1"/>
</dbReference>
<dbReference type="Gene3D" id="1.10.357.10">
    <property type="entry name" value="Tetracycline Repressor, domain 2"/>
    <property type="match status" value="1"/>
</dbReference>
<keyword evidence="3" id="KW-0804">Transcription</keyword>
<sequence>MLGAMTNAGPPASLWLRGEDTKRGPRPAYTLEQLADTCVRIADDQGLRAVSMRGVAQELGTAAASLYRYVNGKDDLMALMADSVGAEYDYPPLTGDVRTDVLAIAVQSRAIHRRHPWLSQIQPTGLGPQSMRYLDQMVGALSPTGLSAPATMTGIALLTGWVTSFAAQESAGMSARSSANSGAEHIGALLAHGDYPHLAALYASTDISTPTTESAPTTESIDNNTAFETGIDALLFGIAPNN</sequence>
<evidence type="ECO:0000313" key="4">
    <source>
        <dbReference type="EMBL" id="TYQ01314.1"/>
    </source>
</evidence>
<keyword evidence="2" id="KW-0238">DNA-binding</keyword>
<reference evidence="4" key="1">
    <citation type="submission" date="2019-07" db="EMBL/GenBank/DDBJ databases">
        <title>Genomic Encyclopedia of Type Strains, Phase IV (KMG-IV): sequencing the most valuable type-strain genomes for metagenomic binning, comparative biology and taxonomic classification.</title>
        <authorList>
            <person name="Goeker M."/>
        </authorList>
    </citation>
    <scope>NUCLEOTIDE SEQUENCE</scope>
    <source>
        <strain evidence="4">DSM 44596</strain>
    </source>
</reference>
<dbReference type="InterPro" id="IPR004111">
    <property type="entry name" value="Repressor_TetR_C"/>
</dbReference>
<proteinExistence type="predicted"/>
<comment type="caution">
    <text evidence="4">The sequence shown here is derived from an EMBL/GenBank/DDBJ whole genome shotgun (WGS) entry which is preliminary data.</text>
</comment>
<evidence type="ECO:0000256" key="3">
    <source>
        <dbReference type="ARBA" id="ARBA00023163"/>
    </source>
</evidence>
<dbReference type="InterPro" id="IPR001647">
    <property type="entry name" value="HTH_TetR"/>
</dbReference>
<accession>A0A652YK15</accession>
<dbReference type="GO" id="GO:0045892">
    <property type="term" value="P:negative regulation of DNA-templated transcription"/>
    <property type="evidence" value="ECO:0007669"/>
    <property type="project" value="InterPro"/>
</dbReference>
<dbReference type="InterPro" id="IPR050109">
    <property type="entry name" value="HTH-type_TetR-like_transc_reg"/>
</dbReference>
<evidence type="ECO:0000256" key="2">
    <source>
        <dbReference type="ARBA" id="ARBA00023125"/>
    </source>
</evidence>
<dbReference type="Pfam" id="PF00440">
    <property type="entry name" value="TetR_N"/>
    <property type="match status" value="1"/>
</dbReference>
<name>A0A652YK15_NOCGL</name>
<gene>
    <name evidence="4" type="ORF">FNL38_108170</name>
</gene>
<organism evidence="4">
    <name type="scientific">Nocardia globerula</name>
    <dbReference type="NCBI Taxonomy" id="1818"/>
    <lineage>
        <taxon>Bacteria</taxon>
        <taxon>Bacillati</taxon>
        <taxon>Actinomycetota</taxon>
        <taxon>Actinomycetes</taxon>
        <taxon>Mycobacteriales</taxon>
        <taxon>Nocardiaceae</taxon>
        <taxon>Nocardia</taxon>
    </lineage>
</organism>
<dbReference type="InterPro" id="IPR036271">
    <property type="entry name" value="Tet_transcr_reg_TetR-rel_C_sf"/>
</dbReference>
<evidence type="ECO:0000256" key="1">
    <source>
        <dbReference type="ARBA" id="ARBA00023015"/>
    </source>
</evidence>
<dbReference type="GO" id="GO:0003700">
    <property type="term" value="F:DNA-binding transcription factor activity"/>
    <property type="evidence" value="ECO:0007669"/>
    <property type="project" value="TreeGrafter"/>
</dbReference>